<feature type="transmembrane region" description="Helical" evidence="2">
    <location>
        <begin position="193"/>
        <end position="209"/>
    </location>
</feature>
<organism evidence="4 5">
    <name type="scientific">Anaerovibrio lipolyticus DSM 3074</name>
    <dbReference type="NCBI Taxonomy" id="1120997"/>
    <lineage>
        <taxon>Bacteria</taxon>
        <taxon>Bacillati</taxon>
        <taxon>Bacillota</taxon>
        <taxon>Negativicutes</taxon>
        <taxon>Selenomonadales</taxon>
        <taxon>Selenomonadaceae</taxon>
        <taxon>Anaerovibrio</taxon>
    </lineage>
</organism>
<dbReference type="RefSeq" id="WP_200810370.1">
    <property type="nucleotide sequence ID" value="NZ_FQYW01000004.1"/>
</dbReference>
<dbReference type="Proteomes" id="UP000191240">
    <property type="component" value="Unassembled WGS sequence"/>
</dbReference>
<feature type="transmembrane region" description="Helical" evidence="2">
    <location>
        <begin position="135"/>
        <end position="152"/>
    </location>
</feature>
<keyword evidence="2" id="KW-0812">Transmembrane</keyword>
<feature type="transmembrane region" description="Helical" evidence="2">
    <location>
        <begin position="254"/>
        <end position="273"/>
    </location>
</feature>
<accession>A0A1M6AJZ6</accession>
<evidence type="ECO:0000256" key="1">
    <source>
        <dbReference type="ARBA" id="ARBA00007362"/>
    </source>
</evidence>
<dbReference type="SUPFAM" id="SSF103481">
    <property type="entry name" value="Multidrug resistance efflux transporter EmrE"/>
    <property type="match status" value="2"/>
</dbReference>
<feature type="domain" description="EamA" evidence="3">
    <location>
        <begin position="21"/>
        <end position="149"/>
    </location>
</feature>
<dbReference type="InterPro" id="IPR000620">
    <property type="entry name" value="EamA_dom"/>
</dbReference>
<feature type="transmembrane region" description="Helical" evidence="2">
    <location>
        <begin position="76"/>
        <end position="96"/>
    </location>
</feature>
<protein>
    <submittedName>
        <fullName evidence="4">EamA domain-containing membrane protein RarD</fullName>
    </submittedName>
</protein>
<comment type="similarity">
    <text evidence="1">Belongs to the EamA transporter family.</text>
</comment>
<evidence type="ECO:0000256" key="2">
    <source>
        <dbReference type="SAM" id="Phobius"/>
    </source>
</evidence>
<evidence type="ECO:0000313" key="5">
    <source>
        <dbReference type="Proteomes" id="UP000191240"/>
    </source>
</evidence>
<feature type="transmembrane region" description="Helical" evidence="2">
    <location>
        <begin position="164"/>
        <end position="181"/>
    </location>
</feature>
<keyword evidence="2" id="KW-0472">Membrane</keyword>
<feature type="transmembrane region" description="Helical" evidence="2">
    <location>
        <begin position="46"/>
        <end position="64"/>
    </location>
</feature>
<dbReference type="AlphaFoldDB" id="A0A1M6AJZ6"/>
<dbReference type="InterPro" id="IPR037185">
    <property type="entry name" value="EmrE-like"/>
</dbReference>
<feature type="transmembrane region" description="Helical" evidence="2">
    <location>
        <begin position="221"/>
        <end position="242"/>
    </location>
</feature>
<feature type="transmembrane region" description="Helical" evidence="2">
    <location>
        <begin position="102"/>
        <end position="126"/>
    </location>
</feature>
<dbReference type="Pfam" id="PF00892">
    <property type="entry name" value="EamA"/>
    <property type="match status" value="2"/>
</dbReference>
<name>A0A1M6AJZ6_9FIRM</name>
<dbReference type="PANTHER" id="PTHR22911:SF102">
    <property type="entry name" value="MEMBRANE PROTEIN"/>
    <property type="match status" value="1"/>
</dbReference>
<evidence type="ECO:0000313" key="4">
    <source>
        <dbReference type="EMBL" id="SHI36829.1"/>
    </source>
</evidence>
<dbReference type="PANTHER" id="PTHR22911">
    <property type="entry name" value="ACYL-MALONYL CONDENSING ENZYME-RELATED"/>
    <property type="match status" value="1"/>
</dbReference>
<dbReference type="EMBL" id="FQYW01000004">
    <property type="protein sequence ID" value="SHI36829.1"/>
    <property type="molecule type" value="Genomic_DNA"/>
</dbReference>
<reference evidence="4 5" key="1">
    <citation type="submission" date="2016-11" db="EMBL/GenBank/DDBJ databases">
        <authorList>
            <person name="Jaros S."/>
            <person name="Januszkiewicz K."/>
            <person name="Wedrychowicz H."/>
        </authorList>
    </citation>
    <scope>NUCLEOTIDE SEQUENCE [LARGE SCALE GENOMIC DNA]</scope>
    <source>
        <strain evidence="4 5">DSM 3074</strain>
    </source>
</reference>
<feature type="transmembrane region" description="Helical" evidence="2">
    <location>
        <begin position="279"/>
        <end position="297"/>
    </location>
</feature>
<feature type="domain" description="EamA" evidence="3">
    <location>
        <begin position="162"/>
        <end position="291"/>
    </location>
</feature>
<sequence>MLSLALPSMGKLTTEAARWQMLFSMAIFGTLGFFSRYTEAITSAELSLYRSACAVVIIGAMFMVQRKKLSLKKMKGEGVLMLLSGIALAINWVFMFEAFRNTSIALATISYYFAPVLVTIISPFLFKEKLTKQQIFCFVMSTLGLALIVNVFDSSLGSDDTLGIIYGLLGAVFYATFIILNKYIKSVGSMERSFYQFGIAALVMLPYTASVDGFHLLDLNGVGWLSLAVICLVHTVIMHYAYFESLGKLTGQEVAILGYIDPLVAVLISYFVFHESLTITQGIGGVMILGFALWNEVSHSAGS</sequence>
<keyword evidence="2" id="KW-1133">Transmembrane helix</keyword>
<proteinExistence type="inferred from homology"/>
<gene>
    <name evidence="4" type="ORF">SAMN02745671_00397</name>
</gene>
<evidence type="ECO:0000259" key="3">
    <source>
        <dbReference type="Pfam" id="PF00892"/>
    </source>
</evidence>
<feature type="transmembrane region" description="Helical" evidence="2">
    <location>
        <begin position="16"/>
        <end position="34"/>
    </location>
</feature>
<dbReference type="GO" id="GO:0016020">
    <property type="term" value="C:membrane"/>
    <property type="evidence" value="ECO:0007669"/>
    <property type="project" value="InterPro"/>
</dbReference>